<reference evidence="13 14" key="1">
    <citation type="submission" date="2015-07" db="EMBL/GenBank/DDBJ databases">
        <title>The genome of Melipona quadrifasciata.</title>
        <authorList>
            <person name="Pan H."/>
            <person name="Kapheim K."/>
        </authorList>
    </citation>
    <scope>NUCLEOTIDE SEQUENCE [LARGE SCALE GENOMIC DNA]</scope>
    <source>
        <strain evidence="13">0111107301</strain>
        <tissue evidence="13">Whole body</tissue>
    </source>
</reference>
<dbReference type="PANTHER" id="PTHR13236:SF0">
    <property type="entry name" value="CYTOPLASMIC DYNEIN 2 LIGHT INTERMEDIATE CHAIN 1"/>
    <property type="match status" value="1"/>
</dbReference>
<keyword evidence="9" id="KW-0969">Cilium</keyword>
<dbReference type="GO" id="GO:0005930">
    <property type="term" value="C:axoneme"/>
    <property type="evidence" value="ECO:0007669"/>
    <property type="project" value="TreeGrafter"/>
</dbReference>
<protein>
    <submittedName>
        <fullName evidence="13">Cytoplasmic dynein 2 light intermediate chain 1</fullName>
    </submittedName>
</protein>
<evidence type="ECO:0000256" key="3">
    <source>
        <dbReference type="ARBA" id="ARBA00006831"/>
    </source>
</evidence>
<keyword evidence="7" id="KW-0970">Cilium biogenesis/degradation</keyword>
<evidence type="ECO:0000256" key="7">
    <source>
        <dbReference type="ARBA" id="ARBA00022794"/>
    </source>
</evidence>
<evidence type="ECO:0000256" key="1">
    <source>
        <dbReference type="ARBA" id="ARBA00004138"/>
    </source>
</evidence>
<dbReference type="GO" id="GO:0035721">
    <property type="term" value="P:intraciliary retrograde transport"/>
    <property type="evidence" value="ECO:0007669"/>
    <property type="project" value="InterPro"/>
</dbReference>
<sequence>MIHRFLEKDETPKPTIAIDYSFGRKAGKSLIKNIVHVWEVGHLTSSLVSAAMTGSSLTHSPHHVTVLIILDLSQPDILWTTFEEALSVVRNAMKMSYSDKMIQELKQQRVKERKRAVEQEVDPFPMKLCLVGGKYDQFKDLDLDKIKLIGKTLRATAHTLGAGLYYHSAKDKSLLRRTKDLLSHYGFGTQFSDIKCIDVEKPLAISAGTDSFLSIDLQFPQTRPSAILDTIKQIYVARIPQESRSNEIILEDPSNDPNFNEPIIDRLRAQREEVYQSIKEISILLHDMLESQIPQIPIPDPSYMKLQNHDCDIDCPLVHLLNYANRSTIAYNLTREIVDIRLNVRPMRLRVQTRNA</sequence>
<evidence type="ECO:0000313" key="13">
    <source>
        <dbReference type="EMBL" id="KOX77558.1"/>
    </source>
</evidence>
<keyword evidence="12" id="KW-0966">Cell projection</keyword>
<keyword evidence="5" id="KW-0963">Cytoplasm</keyword>
<dbReference type="GO" id="GO:0045504">
    <property type="term" value="F:dynein heavy chain binding"/>
    <property type="evidence" value="ECO:0007669"/>
    <property type="project" value="TreeGrafter"/>
</dbReference>
<gene>
    <name evidence="13" type="ORF">WN51_10984</name>
</gene>
<keyword evidence="4" id="KW-0217">Developmental protein</keyword>
<evidence type="ECO:0000256" key="4">
    <source>
        <dbReference type="ARBA" id="ARBA00022473"/>
    </source>
</evidence>
<proteinExistence type="inferred from homology"/>
<dbReference type="GO" id="GO:0005874">
    <property type="term" value="C:microtubule"/>
    <property type="evidence" value="ECO:0007669"/>
    <property type="project" value="UniProtKB-KW"/>
</dbReference>
<dbReference type="STRING" id="166423.A0A0N0U6C9"/>
<dbReference type="OrthoDB" id="10263060at2759"/>
<accession>A0A0N0U6C9</accession>
<organism evidence="13 14">
    <name type="scientific">Melipona quadrifasciata</name>
    <dbReference type="NCBI Taxonomy" id="166423"/>
    <lineage>
        <taxon>Eukaryota</taxon>
        <taxon>Metazoa</taxon>
        <taxon>Ecdysozoa</taxon>
        <taxon>Arthropoda</taxon>
        <taxon>Hexapoda</taxon>
        <taxon>Insecta</taxon>
        <taxon>Pterygota</taxon>
        <taxon>Neoptera</taxon>
        <taxon>Endopterygota</taxon>
        <taxon>Hymenoptera</taxon>
        <taxon>Apocrita</taxon>
        <taxon>Aculeata</taxon>
        <taxon>Apoidea</taxon>
        <taxon>Anthophila</taxon>
        <taxon>Apidae</taxon>
        <taxon>Melipona</taxon>
    </lineage>
</organism>
<dbReference type="GO" id="GO:0036064">
    <property type="term" value="C:ciliary basal body"/>
    <property type="evidence" value="ECO:0007669"/>
    <property type="project" value="TreeGrafter"/>
</dbReference>
<dbReference type="Proteomes" id="UP000053105">
    <property type="component" value="Unassembled WGS sequence"/>
</dbReference>
<keyword evidence="11" id="KW-0206">Cytoskeleton</keyword>
<evidence type="ECO:0000256" key="12">
    <source>
        <dbReference type="ARBA" id="ARBA00023273"/>
    </source>
</evidence>
<evidence type="ECO:0000256" key="10">
    <source>
        <dbReference type="ARBA" id="ARBA00023175"/>
    </source>
</evidence>
<dbReference type="EMBL" id="KQ435730">
    <property type="protein sequence ID" value="KOX77558.1"/>
    <property type="molecule type" value="Genomic_DNA"/>
</dbReference>
<name>A0A0N0U6C9_9HYME</name>
<dbReference type="GO" id="GO:0035735">
    <property type="term" value="P:intraciliary transport involved in cilium assembly"/>
    <property type="evidence" value="ECO:0007669"/>
    <property type="project" value="InterPro"/>
</dbReference>
<evidence type="ECO:0000256" key="5">
    <source>
        <dbReference type="ARBA" id="ARBA00022490"/>
    </source>
</evidence>
<evidence type="ECO:0000256" key="9">
    <source>
        <dbReference type="ARBA" id="ARBA00023069"/>
    </source>
</evidence>
<dbReference type="PANTHER" id="PTHR13236">
    <property type="entry name" value="DYNEIN 2 LIGHT INTERMEDIATE CHAIN, ISOFORM 2"/>
    <property type="match status" value="1"/>
</dbReference>
<dbReference type="AlphaFoldDB" id="A0A0N0U6C9"/>
<keyword evidence="8" id="KW-0243">Dynein</keyword>
<evidence type="ECO:0000313" key="14">
    <source>
        <dbReference type="Proteomes" id="UP000053105"/>
    </source>
</evidence>
<evidence type="ECO:0000256" key="11">
    <source>
        <dbReference type="ARBA" id="ARBA00023212"/>
    </source>
</evidence>
<comment type="subcellular location">
    <subcellularLocation>
        <location evidence="1">Cell projection</location>
        <location evidence="1">Cilium</location>
    </subcellularLocation>
    <subcellularLocation>
        <location evidence="2">Cytoplasm</location>
        <location evidence="2">Cytoskeleton</location>
    </subcellularLocation>
</comment>
<evidence type="ECO:0000256" key="2">
    <source>
        <dbReference type="ARBA" id="ARBA00004245"/>
    </source>
</evidence>
<comment type="similarity">
    <text evidence="3">Belongs to the dynein light intermediate chain family.</text>
</comment>
<keyword evidence="10" id="KW-0505">Motor protein</keyword>
<dbReference type="GO" id="GO:0005868">
    <property type="term" value="C:cytoplasmic dynein complex"/>
    <property type="evidence" value="ECO:0007669"/>
    <property type="project" value="InterPro"/>
</dbReference>
<keyword evidence="14" id="KW-1185">Reference proteome</keyword>
<evidence type="ECO:0000256" key="6">
    <source>
        <dbReference type="ARBA" id="ARBA00022701"/>
    </source>
</evidence>
<evidence type="ECO:0000256" key="8">
    <source>
        <dbReference type="ARBA" id="ARBA00023017"/>
    </source>
</evidence>
<dbReference type="InterPro" id="IPR040045">
    <property type="entry name" value="DYNC2LI1"/>
</dbReference>
<keyword evidence="6" id="KW-0493">Microtubule</keyword>